<organism evidence="7 8">
    <name type="scientific">Hyphopichia burtonii NRRL Y-1933</name>
    <dbReference type="NCBI Taxonomy" id="984485"/>
    <lineage>
        <taxon>Eukaryota</taxon>
        <taxon>Fungi</taxon>
        <taxon>Dikarya</taxon>
        <taxon>Ascomycota</taxon>
        <taxon>Saccharomycotina</taxon>
        <taxon>Pichiomycetes</taxon>
        <taxon>Debaryomycetaceae</taxon>
        <taxon>Hyphopichia</taxon>
    </lineage>
</organism>
<evidence type="ECO:0000259" key="6">
    <source>
        <dbReference type="PROSITE" id="PS50865"/>
    </source>
</evidence>
<dbReference type="Pfam" id="PF00856">
    <property type="entry name" value="SET"/>
    <property type="match status" value="1"/>
</dbReference>
<dbReference type="InterPro" id="IPR050869">
    <property type="entry name" value="H3K4_H4K5_MeTrfase"/>
</dbReference>
<dbReference type="PROSITE" id="PS50865">
    <property type="entry name" value="ZF_MYND_2"/>
    <property type="match status" value="1"/>
</dbReference>
<evidence type="ECO:0000256" key="3">
    <source>
        <dbReference type="ARBA" id="ARBA00022833"/>
    </source>
</evidence>
<dbReference type="PANTHER" id="PTHR12197:SF251">
    <property type="entry name" value="EG:BACR7C10.4 PROTEIN"/>
    <property type="match status" value="1"/>
</dbReference>
<protein>
    <recommendedName>
        <fullName evidence="9">SET domain-containing protein</fullName>
    </recommendedName>
</protein>
<keyword evidence="8" id="KW-1185">Reference proteome</keyword>
<dbReference type="CDD" id="cd20071">
    <property type="entry name" value="SET_SMYD"/>
    <property type="match status" value="1"/>
</dbReference>
<proteinExistence type="predicted"/>
<reference evidence="8" key="1">
    <citation type="submission" date="2016-05" db="EMBL/GenBank/DDBJ databases">
        <title>Comparative genomics of biotechnologically important yeasts.</title>
        <authorList>
            <consortium name="DOE Joint Genome Institute"/>
            <person name="Riley R."/>
            <person name="Haridas S."/>
            <person name="Wolfe K.H."/>
            <person name="Lopes M.R."/>
            <person name="Hittinger C.T."/>
            <person name="Goker M."/>
            <person name="Salamov A."/>
            <person name="Wisecaver J."/>
            <person name="Long T.M."/>
            <person name="Aerts A.L."/>
            <person name="Barry K."/>
            <person name="Choi C."/>
            <person name="Clum A."/>
            <person name="Coughlan A.Y."/>
            <person name="Deshpande S."/>
            <person name="Douglass A.P."/>
            <person name="Hanson S.J."/>
            <person name="Klenk H.-P."/>
            <person name="Labutti K."/>
            <person name="Lapidus A."/>
            <person name="Lindquist E."/>
            <person name="Lipzen A."/>
            <person name="Meier-Kolthoff J.P."/>
            <person name="Ohm R.A."/>
            <person name="Otillar R.P."/>
            <person name="Pangilinan J."/>
            <person name="Peng Y."/>
            <person name="Rokas A."/>
            <person name="Rosa C.A."/>
            <person name="Scheuner C."/>
            <person name="Sibirny A.A."/>
            <person name="Slot J.C."/>
            <person name="Stielow J.B."/>
            <person name="Sun H."/>
            <person name="Kurtzman C.P."/>
            <person name="Blackwell M."/>
            <person name="Grigoriev I.V."/>
            <person name="Jeffries T.W."/>
        </authorList>
    </citation>
    <scope>NUCLEOTIDE SEQUENCE [LARGE SCALE GENOMIC DNA]</scope>
    <source>
        <strain evidence="8">NRRL Y-1933</strain>
    </source>
</reference>
<keyword evidence="3" id="KW-0862">Zinc</keyword>
<dbReference type="EMBL" id="KV454540">
    <property type="protein sequence ID" value="ODV67751.1"/>
    <property type="molecule type" value="Genomic_DNA"/>
</dbReference>
<evidence type="ECO:0000256" key="2">
    <source>
        <dbReference type="ARBA" id="ARBA00022771"/>
    </source>
</evidence>
<dbReference type="SUPFAM" id="SSF82199">
    <property type="entry name" value="SET domain"/>
    <property type="match status" value="1"/>
</dbReference>
<dbReference type="InterPro" id="IPR001214">
    <property type="entry name" value="SET_dom"/>
</dbReference>
<keyword evidence="2 4" id="KW-0863">Zinc-finger</keyword>
<dbReference type="PANTHER" id="PTHR12197">
    <property type="entry name" value="HISTONE-LYSINE N-METHYLTRANSFERASE SMYD"/>
    <property type="match status" value="1"/>
</dbReference>
<gene>
    <name evidence="7" type="ORF">HYPBUDRAFT_107483</name>
</gene>
<feature type="domain" description="MYND-type" evidence="6">
    <location>
        <begin position="53"/>
        <end position="95"/>
    </location>
</feature>
<dbReference type="GO" id="GO:0008270">
    <property type="term" value="F:zinc ion binding"/>
    <property type="evidence" value="ECO:0007669"/>
    <property type="project" value="UniProtKB-KW"/>
</dbReference>
<evidence type="ECO:0008006" key="9">
    <source>
        <dbReference type="Google" id="ProtNLM"/>
    </source>
</evidence>
<dbReference type="STRING" id="984485.A0A1E4RKM0"/>
<dbReference type="PROSITE" id="PS50280">
    <property type="entry name" value="SET"/>
    <property type="match status" value="1"/>
</dbReference>
<feature type="domain" description="SET" evidence="5">
    <location>
        <begin position="166"/>
        <end position="251"/>
    </location>
</feature>
<dbReference type="RefSeq" id="XP_020076818.1">
    <property type="nucleotide sequence ID" value="XM_020218555.1"/>
</dbReference>
<dbReference type="AlphaFoldDB" id="A0A1E4RKM0"/>
<evidence type="ECO:0000313" key="7">
    <source>
        <dbReference type="EMBL" id="ODV67751.1"/>
    </source>
</evidence>
<evidence type="ECO:0000256" key="1">
    <source>
        <dbReference type="ARBA" id="ARBA00022723"/>
    </source>
</evidence>
<dbReference type="GeneID" id="30993105"/>
<dbReference type="Gene3D" id="2.170.270.10">
    <property type="entry name" value="SET domain"/>
    <property type="match status" value="1"/>
</dbReference>
<dbReference type="PROSITE" id="PS01360">
    <property type="entry name" value="ZF_MYND_1"/>
    <property type="match status" value="1"/>
</dbReference>
<accession>A0A1E4RKM0</accession>
<dbReference type="GO" id="GO:0005634">
    <property type="term" value="C:nucleus"/>
    <property type="evidence" value="ECO:0007669"/>
    <property type="project" value="TreeGrafter"/>
</dbReference>
<dbReference type="Gene3D" id="1.10.220.160">
    <property type="match status" value="1"/>
</dbReference>
<dbReference type="SUPFAM" id="SSF144232">
    <property type="entry name" value="HIT/MYND zinc finger-like"/>
    <property type="match status" value="1"/>
</dbReference>
<dbReference type="OrthoDB" id="4008679at2759"/>
<evidence type="ECO:0000256" key="4">
    <source>
        <dbReference type="PROSITE-ProRule" id="PRU00134"/>
    </source>
</evidence>
<dbReference type="InterPro" id="IPR046341">
    <property type="entry name" value="SET_dom_sf"/>
</dbReference>
<dbReference type="Proteomes" id="UP000095085">
    <property type="component" value="Unassembled WGS sequence"/>
</dbReference>
<sequence>MTIYNAHGGYAKRGICLKNDISAFKTLICFKPLVKIINSTVQNNSGYSLETACSSCFHKFSNSQDSITCPNCCLTKYCGQDCLLKDCRATHKYECDILRSFLKKAPKEINIGEFIRLVIQLFVTCEQYPTYKREIFNLTSHKEEFIKGIHADFLYDNLDLVVNSVHECNPRRTKDELKSYINDLICICFVNANILMDEYGEAIGMGIDPYFSLINHSCIPNTTVVPFSSTSFQLVTNCAIQKAKEITINYCYTSNPKELRQLDLANRFFFTCKCGLCTAKVDYFFSYNCLRCNALICSLSFDNFFNEDSADTLVFKCLNKTCGNCRIPIDLDQVKKTNSLHKLILAYFIYSFFSRNTVMPELRTDSFDNFVKGLNGFVKEAGLLNIDSKSLVNYLSLIPNGSLEIQDAHFTYISLIFSNLLDFKIIPEYCFPLNQFLPVLASCIEHKTFDNKMKVDLILTRLKYEVKSTINADLAVDLTEQITSKFSQYASLTITFLDIYEQLAQVPDDEWVSNLWNEGKDEILTVLLKSTFFFSIQALEFFESKFPMQTHLMMQVIDYVEAILKSGFSTSRLKEWYSQKPADFTADTFHDELTKLFNFVGGYYSFKQKVIKYQFADRMRKHIFTPVANLNCLKKNRFR</sequence>
<dbReference type="Gene3D" id="6.10.140.2220">
    <property type="match status" value="1"/>
</dbReference>
<evidence type="ECO:0000259" key="5">
    <source>
        <dbReference type="PROSITE" id="PS50280"/>
    </source>
</evidence>
<keyword evidence="1" id="KW-0479">Metal-binding</keyword>
<dbReference type="InterPro" id="IPR002893">
    <property type="entry name" value="Znf_MYND"/>
</dbReference>
<evidence type="ECO:0000313" key="8">
    <source>
        <dbReference type="Proteomes" id="UP000095085"/>
    </source>
</evidence>
<name>A0A1E4RKM0_9ASCO</name>